<reference evidence="1 2" key="1">
    <citation type="submission" date="2013-02" db="EMBL/GenBank/DDBJ databases">
        <title>The Genome Sequence of Acinetobacter schindleri CIP 107287.</title>
        <authorList>
            <consortium name="The Broad Institute Genome Sequencing Platform"/>
            <consortium name="The Broad Institute Genome Sequencing Center for Infectious Disease"/>
            <person name="Cerqueira G."/>
            <person name="Feldgarden M."/>
            <person name="Courvalin P."/>
            <person name="Perichon B."/>
            <person name="Grillot-Courvalin C."/>
            <person name="Clermont D."/>
            <person name="Rocha E."/>
            <person name="Yoon E.-J."/>
            <person name="Nemec A."/>
            <person name="Walker B."/>
            <person name="Young S.K."/>
            <person name="Zeng Q."/>
            <person name="Gargeya S."/>
            <person name="Fitzgerald M."/>
            <person name="Haas B."/>
            <person name="Abouelleil A."/>
            <person name="Alvarado L."/>
            <person name="Arachchi H.M."/>
            <person name="Berlin A.M."/>
            <person name="Chapman S.B."/>
            <person name="Dewar J."/>
            <person name="Goldberg J."/>
            <person name="Griggs A."/>
            <person name="Gujja S."/>
            <person name="Hansen M."/>
            <person name="Howarth C."/>
            <person name="Imamovic A."/>
            <person name="Larimer J."/>
            <person name="McCowan C."/>
            <person name="Murphy C."/>
            <person name="Neiman D."/>
            <person name="Pearson M."/>
            <person name="Priest M."/>
            <person name="Roberts A."/>
            <person name="Saif S."/>
            <person name="Shea T."/>
            <person name="Sisk P."/>
            <person name="Sykes S."/>
            <person name="Wortman J."/>
            <person name="Nusbaum C."/>
            <person name="Birren B."/>
        </authorList>
    </citation>
    <scope>NUCLEOTIDE SEQUENCE [LARGE SCALE GENOMIC DNA]</scope>
    <source>
        <strain evidence="1 2">CIP 107287</strain>
    </source>
</reference>
<proteinExistence type="predicted"/>
<dbReference type="AlphaFoldDB" id="N9AHM1"/>
<protein>
    <submittedName>
        <fullName evidence="1">Uncharacterized protein</fullName>
    </submittedName>
</protein>
<evidence type="ECO:0000313" key="1">
    <source>
        <dbReference type="EMBL" id="ENV45584.1"/>
    </source>
</evidence>
<evidence type="ECO:0000313" key="2">
    <source>
        <dbReference type="Proteomes" id="UP000018440"/>
    </source>
</evidence>
<comment type="caution">
    <text evidence="1">The sequence shown here is derived from an EMBL/GenBank/DDBJ whole genome shotgun (WGS) entry which is preliminary data.</text>
</comment>
<accession>N9AHM1</accession>
<gene>
    <name evidence="1" type="ORF">F955_00579</name>
</gene>
<dbReference type="HOGENOM" id="CLU_024041_0_0_6"/>
<name>N9AHM1_9GAMM</name>
<organism evidence="1 2">
    <name type="scientific">Acinetobacter schindleri CIP 107287</name>
    <dbReference type="NCBI Taxonomy" id="1217988"/>
    <lineage>
        <taxon>Bacteria</taxon>
        <taxon>Pseudomonadati</taxon>
        <taxon>Pseudomonadota</taxon>
        <taxon>Gammaproteobacteria</taxon>
        <taxon>Moraxellales</taxon>
        <taxon>Moraxellaceae</taxon>
        <taxon>Acinetobacter</taxon>
    </lineage>
</organism>
<sequence>MNALEKVRLIKELHELGHDLDHRSLSLYEVVRSKKRVQEIFQQCNEPVFKKQLLAFRTRLQPELAAQEFARETHYYHSFRGFFLNADHLKEALYAHPLSGWAFLHDPKRGWQIWLIPAPQRTALISEWNLDIEQSFSWLLHQQQLSSCLKSDHELQATATPLSLEMVEEKLPESSINTYISKHEIWANPQVLPVQQKASNVLQTIVPLAELDLSHSEPDEPQVENKENIAVPDIPATLLEFQDLLFQVSDVSLVEIGNHHLFELRLASDSSLQHLKMAWHYQAHIDWNSQPIYLAEQIDSTGRFSHYCMLLGTSEWQQAIQLMQFWGQQQNYHIAAIKTISAVELSTKFLQLDSLYQTYSEQARLIWQQKDYFPFIPLHQITTKKFILFDEQSANFHTPLLLLQERQKLRVIHGEQRLKLSSTEQMYPCLILKRDQQINWQLIHQILLEIKEPVAVAELYASILDKALEKLM</sequence>
<dbReference type="Proteomes" id="UP000018440">
    <property type="component" value="Unassembled WGS sequence"/>
</dbReference>
<dbReference type="RefSeq" id="WP_004890547.1">
    <property type="nucleotide sequence ID" value="NZ_KB849574.1"/>
</dbReference>
<dbReference type="EMBL" id="APPQ01000019">
    <property type="protein sequence ID" value="ENV45584.1"/>
    <property type="molecule type" value="Genomic_DNA"/>
</dbReference>
<dbReference type="PATRIC" id="fig|1217988.3.peg.557"/>